<keyword evidence="2" id="KW-1185">Reference proteome</keyword>
<dbReference type="EMBL" id="QYRN01000008">
    <property type="protein sequence ID" value="RIX99141.1"/>
    <property type="molecule type" value="Genomic_DNA"/>
</dbReference>
<dbReference type="OrthoDB" id="7906975at2"/>
<comment type="caution">
    <text evidence="1">The sequence shown here is derived from an EMBL/GenBank/DDBJ whole genome shotgun (WGS) entry which is preliminary data.</text>
</comment>
<protein>
    <submittedName>
        <fullName evidence="1">Uncharacterized protein</fullName>
    </submittedName>
</protein>
<evidence type="ECO:0000313" key="2">
    <source>
        <dbReference type="Proteomes" id="UP000265750"/>
    </source>
</evidence>
<organism evidence="1 2">
    <name type="scientific">Aureimonas flava</name>
    <dbReference type="NCBI Taxonomy" id="2320271"/>
    <lineage>
        <taxon>Bacteria</taxon>
        <taxon>Pseudomonadati</taxon>
        <taxon>Pseudomonadota</taxon>
        <taxon>Alphaproteobacteria</taxon>
        <taxon>Hyphomicrobiales</taxon>
        <taxon>Aurantimonadaceae</taxon>
        <taxon>Aureimonas</taxon>
    </lineage>
</organism>
<dbReference type="RefSeq" id="WP_019996255.1">
    <property type="nucleotide sequence ID" value="NZ_QYRN01000008.1"/>
</dbReference>
<proteinExistence type="predicted"/>
<sequence>MRGTYGANGPEADGPQADAYPIVCIFDGEAFFVTPNNLFRATVGAVVLGLGTITSVEAFPNGGDTVAGTEAVLRTR</sequence>
<accession>A0A3A1WPA9</accession>
<name>A0A3A1WPA9_9HYPH</name>
<dbReference type="AlphaFoldDB" id="A0A3A1WPA9"/>
<evidence type="ECO:0000313" key="1">
    <source>
        <dbReference type="EMBL" id="RIX99141.1"/>
    </source>
</evidence>
<gene>
    <name evidence="1" type="ORF">D3218_15315</name>
</gene>
<reference evidence="2" key="1">
    <citation type="submission" date="2018-09" db="EMBL/GenBank/DDBJ databases">
        <authorList>
            <person name="Tuo L."/>
        </authorList>
    </citation>
    <scope>NUCLEOTIDE SEQUENCE [LARGE SCALE GENOMIC DNA]</scope>
    <source>
        <strain evidence="2">M2BS4Y-1</strain>
    </source>
</reference>
<dbReference type="Proteomes" id="UP000265750">
    <property type="component" value="Unassembled WGS sequence"/>
</dbReference>